<dbReference type="InterPro" id="IPR015417">
    <property type="entry name" value="Gly_reductase_pB_sua/b"/>
</dbReference>
<gene>
    <name evidence="3" type="ORF">EPJ79_03105</name>
</gene>
<evidence type="ECO:0000256" key="2">
    <source>
        <dbReference type="PIRSR" id="PIRSR011588-51"/>
    </source>
</evidence>
<sequence>MKLEVGEIYIKDIKLDKNSKVENGTLYVNKDEITKIVLEDEKLKSVQVEVAHPGESVRITPVKDVIEPRVKVDGRGGMFPGMISKVDTVGEGKTHVLKGAAVITCGKIVGFQEGIIDMSGPGADYTPFSKLNNLCLVIEPVEPIEKHDYEAAVRGAGLRVATYLGKLAKDVKPDNTYSYETKPIFEQASMYPNLPKVGYVYMLQTQGLLHDTYVYGVDAKKIVPTFIYPTEIMDGAIVSGNCVSACDKNTTYHHLNNPIIKALYEKHGKEINFMGAIITNENVFLADKMRSSDWASKLANYFGLDGVIISEEGFGNPDSDLIMNCKKAEAFGIKTCIVTDEYAGRDGSSQSLADADVSANAVVTAGNANVVINLPKMDKIIGMLDYTDKIAGGFEGSLKPDGSIEAELQVITGATNELGFNKFSAMGY</sequence>
<dbReference type="GO" id="GO:0050485">
    <property type="term" value="F:oxidoreductase activity, acting on X-H and Y-H to form an X-Y bond, with a disulfide as acceptor"/>
    <property type="evidence" value="ECO:0007669"/>
    <property type="project" value="InterPro"/>
</dbReference>
<dbReference type="Proteomes" id="UP000324638">
    <property type="component" value="Unassembled WGS sequence"/>
</dbReference>
<organism evidence="3 4">
    <name type="scientific">Brachyspira aalborgi</name>
    <dbReference type="NCBI Taxonomy" id="29522"/>
    <lineage>
        <taxon>Bacteria</taxon>
        <taxon>Pseudomonadati</taxon>
        <taxon>Spirochaetota</taxon>
        <taxon>Spirochaetia</taxon>
        <taxon>Brachyspirales</taxon>
        <taxon>Brachyspiraceae</taxon>
        <taxon>Brachyspira</taxon>
    </lineage>
</organism>
<dbReference type="Pfam" id="PF09338">
    <property type="entry name" value="Gly_reductase"/>
    <property type="match status" value="1"/>
</dbReference>
<evidence type="ECO:0000313" key="4">
    <source>
        <dbReference type="Proteomes" id="UP000324638"/>
    </source>
</evidence>
<feature type="modified residue" description="Pyruvic acid (Cys)" evidence="2">
    <location>
        <position position="242"/>
    </location>
</feature>
<reference evidence="3 4" key="1">
    <citation type="journal article" date="1992" name="Lakartidningen">
        <title>[Penicillin V and not amoxicillin is the first choice preparation in acute otitis].</title>
        <authorList>
            <person name="Kamme C."/>
            <person name="Lundgren K."/>
            <person name="Prellner K."/>
        </authorList>
    </citation>
    <scope>NUCLEOTIDE SEQUENCE [LARGE SCALE GENOMIC DNA]</scope>
    <source>
        <strain evidence="3 4">513A</strain>
    </source>
</reference>
<dbReference type="AlphaFoldDB" id="A0A5C8D3Y7"/>
<dbReference type="RefSeq" id="WP_147738405.1">
    <property type="nucleotide sequence ID" value="NZ_SAXU01000001.1"/>
</dbReference>
<accession>A0A5C8D3Y7</accession>
<keyword evidence="2" id="KW-0670">Pyruvate</keyword>
<feature type="active site" description="Schiff-base intermediate with substrate; via pyruvic acid" evidence="1">
    <location>
        <position position="242"/>
    </location>
</feature>
<proteinExistence type="predicted"/>
<evidence type="ECO:0000256" key="1">
    <source>
        <dbReference type="PIRSR" id="PIRSR011588-50"/>
    </source>
</evidence>
<name>A0A5C8D3Y7_9SPIR</name>
<keyword evidence="1" id="KW-0704">Schiff base</keyword>
<evidence type="ECO:0000313" key="3">
    <source>
        <dbReference type="EMBL" id="TXJ20160.1"/>
    </source>
</evidence>
<dbReference type="InterPro" id="IPR016585">
    <property type="entry name" value="Gly/sarc/bet_Rdtase_B_asu/bsu"/>
</dbReference>
<dbReference type="EMBL" id="SAXU01000001">
    <property type="protein sequence ID" value="TXJ20160.1"/>
    <property type="molecule type" value="Genomic_DNA"/>
</dbReference>
<protein>
    <submittedName>
        <fullName evidence="3">Beta-aspartyl-peptidase</fullName>
    </submittedName>
</protein>
<comment type="caution">
    <text evidence="3">The sequence shown here is derived from an EMBL/GenBank/DDBJ whole genome shotgun (WGS) entry which is preliminary data.</text>
</comment>
<dbReference type="PIRSF" id="PIRSF011588">
    <property type="entry name" value="Gly_sarc_betain_red_a/b"/>
    <property type="match status" value="1"/>
</dbReference>